<sequence length="240" mass="28250">MDHRDTYRELNKIKRDFIINVSHNIIKILTHQDQIGIKNEETYSDFVERSEDYNKESLEKFFKSLSNKTKRLIPIYIGEMSIIYLCSIAEDRLNKMIYLILGLENTIEISAEEISKNKIIKNQIKWINESVFGRLKYLNKELGYDFINTFSGKNDLLSNIKELILVRNLIVHNGAIITEDFLKKTNNKFNDQNVGEKLNLTFGDIQWYSIFLDLSLKQICHQYAAKKEVIKINNYPRNSV</sequence>
<dbReference type="Proteomes" id="UP001156141">
    <property type="component" value="Unassembled WGS sequence"/>
</dbReference>
<dbReference type="RefSeq" id="WP_240572879.1">
    <property type="nucleotide sequence ID" value="NZ_CP136709.1"/>
</dbReference>
<evidence type="ECO:0000313" key="2">
    <source>
        <dbReference type="Proteomes" id="UP001156141"/>
    </source>
</evidence>
<evidence type="ECO:0008006" key="3">
    <source>
        <dbReference type="Google" id="ProtNLM"/>
    </source>
</evidence>
<evidence type="ECO:0000313" key="1">
    <source>
        <dbReference type="EMBL" id="MCH4552547.1"/>
    </source>
</evidence>
<reference evidence="1" key="1">
    <citation type="submission" date="2022-02" db="EMBL/GenBank/DDBJ databases">
        <title>Aestuariibaculum sp., a marine bacterium isolated from sediment in Guangxi.</title>
        <authorList>
            <person name="Ying J."/>
        </authorList>
    </citation>
    <scope>NUCLEOTIDE SEQUENCE</scope>
    <source>
        <strain evidence="1">L182</strain>
    </source>
</reference>
<proteinExistence type="predicted"/>
<comment type="caution">
    <text evidence="1">The sequence shown here is derived from an EMBL/GenBank/DDBJ whole genome shotgun (WGS) entry which is preliminary data.</text>
</comment>
<gene>
    <name evidence="1" type="ORF">MKW35_07945</name>
</gene>
<name>A0ABS9RI36_9FLAO</name>
<organism evidence="1 2">
    <name type="scientific">Aestuariibaculum lutulentum</name>
    <dbReference type="NCBI Taxonomy" id="2920935"/>
    <lineage>
        <taxon>Bacteria</taxon>
        <taxon>Pseudomonadati</taxon>
        <taxon>Bacteroidota</taxon>
        <taxon>Flavobacteriia</taxon>
        <taxon>Flavobacteriales</taxon>
        <taxon>Flavobacteriaceae</taxon>
    </lineage>
</organism>
<protein>
    <recommendedName>
        <fullName evidence="3">RiboL-PSP-HEPN domain-containing protein</fullName>
    </recommendedName>
</protein>
<accession>A0ABS9RI36</accession>
<dbReference type="EMBL" id="JAKVQD010000002">
    <property type="protein sequence ID" value="MCH4552547.1"/>
    <property type="molecule type" value="Genomic_DNA"/>
</dbReference>
<keyword evidence="2" id="KW-1185">Reference proteome</keyword>